<keyword evidence="1" id="KW-1133">Transmembrane helix</keyword>
<keyword evidence="1" id="KW-0472">Membrane</keyword>
<dbReference type="InterPro" id="IPR013783">
    <property type="entry name" value="Ig-like_fold"/>
</dbReference>
<dbReference type="Gene3D" id="2.60.40.10">
    <property type="entry name" value="Immunoglobulins"/>
    <property type="match status" value="2"/>
</dbReference>
<proteinExistence type="predicted"/>
<dbReference type="AlphaFoldDB" id="A0A0G1F5V0"/>
<feature type="transmembrane region" description="Helical" evidence="1">
    <location>
        <begin position="430"/>
        <end position="450"/>
    </location>
</feature>
<dbReference type="SMART" id="SM00060">
    <property type="entry name" value="FN3"/>
    <property type="match status" value="3"/>
</dbReference>
<evidence type="ECO:0000313" key="3">
    <source>
        <dbReference type="EMBL" id="KKS82263.1"/>
    </source>
</evidence>
<dbReference type="PROSITE" id="PS50853">
    <property type="entry name" value="FN3"/>
    <property type="match status" value="2"/>
</dbReference>
<accession>A0A0G1F5V0</accession>
<feature type="domain" description="Fibronectin type-III" evidence="2">
    <location>
        <begin position="133"/>
        <end position="228"/>
    </location>
</feature>
<name>A0A0G1F5V0_9BACT</name>
<feature type="domain" description="Fibronectin type-III" evidence="2">
    <location>
        <begin position="31"/>
        <end position="125"/>
    </location>
</feature>
<dbReference type="EMBL" id="LCFA01000011">
    <property type="protein sequence ID" value="KKS82263.1"/>
    <property type="molecule type" value="Genomic_DNA"/>
</dbReference>
<evidence type="ECO:0000259" key="2">
    <source>
        <dbReference type="PROSITE" id="PS50853"/>
    </source>
</evidence>
<dbReference type="InterPro" id="IPR003961">
    <property type="entry name" value="FN3_dom"/>
</dbReference>
<protein>
    <submittedName>
        <fullName evidence="3">Peptidase M23</fullName>
    </submittedName>
</protein>
<dbReference type="Proteomes" id="UP000034810">
    <property type="component" value="Unassembled WGS sequence"/>
</dbReference>
<keyword evidence="1" id="KW-0812">Transmembrane</keyword>
<dbReference type="InterPro" id="IPR036116">
    <property type="entry name" value="FN3_sf"/>
</dbReference>
<reference evidence="3 4" key="1">
    <citation type="journal article" date="2015" name="Nature">
        <title>rRNA introns, odd ribosomes, and small enigmatic genomes across a large radiation of phyla.</title>
        <authorList>
            <person name="Brown C.T."/>
            <person name="Hug L.A."/>
            <person name="Thomas B.C."/>
            <person name="Sharon I."/>
            <person name="Castelle C.J."/>
            <person name="Singh A."/>
            <person name="Wilkins M.J."/>
            <person name="Williams K.H."/>
            <person name="Banfield J.F."/>
        </authorList>
    </citation>
    <scope>NUCLEOTIDE SEQUENCE [LARGE SCALE GENOMIC DNA]</scope>
</reference>
<evidence type="ECO:0000313" key="4">
    <source>
        <dbReference type="Proteomes" id="UP000034810"/>
    </source>
</evidence>
<organism evidence="3 4">
    <name type="scientific">Candidatus Wolfebacteria bacterium GW2011_GWC1_43_10</name>
    <dbReference type="NCBI Taxonomy" id="1619011"/>
    <lineage>
        <taxon>Bacteria</taxon>
        <taxon>Candidatus Wolfeibacteriota</taxon>
    </lineage>
</organism>
<comment type="caution">
    <text evidence="3">The sequence shown here is derived from an EMBL/GenBank/DDBJ whole genome shotgun (WGS) entry which is preliminary data.</text>
</comment>
<dbReference type="SUPFAM" id="SSF49265">
    <property type="entry name" value="Fibronectin type III"/>
    <property type="match status" value="1"/>
</dbReference>
<gene>
    <name evidence="3" type="ORF">UV58_C0011G0017</name>
</gene>
<sequence length="453" mass="49318">MKKTAVIISIIGLVLVGSFGARLAFSQIYTAPTVQTYGATNIFNNAATFNGYVNSNGYQTTYYFEYGTNTSFGSTTSSQTTTSSTNVSYTVSGLSSNTTYYFRLVAYNSYGTVYGSTLNFNTSGSGGSTNTPSVQTTSATNVYQNSATLNGEINPNGYQTTYYFEYGTGSSLGMTTSYQTVDPYNYNRFASYQLSNLSQYTTYYFRLVAYNSYGTVYGSILNFNTGNYYYSGGSVTVSTDQAKNVTASSAVLWGLASTNQNTGTAWFEYGSSATSLTSRSSSITIFTSSYYSSVNLTPTFWATVSGLSNNTTYYYRAALQNGGNTVYGQIVSFTTSGSYTTPYTYYDPNYYTIPKYVYSDTYTLPTGGQASPYTNYYDYYGSPYNYSVSYVPYNQYVYSGAPSPALTYYDTNSNPSLQASVLGVTGNKSLTILGVVLLGMIVLLVGVIAFKRT</sequence>
<evidence type="ECO:0000256" key="1">
    <source>
        <dbReference type="SAM" id="Phobius"/>
    </source>
</evidence>